<dbReference type="SUPFAM" id="SSF50729">
    <property type="entry name" value="PH domain-like"/>
    <property type="match status" value="1"/>
</dbReference>
<sequence>MSFPQDTENHDFGLRIEEVAYQISRTSDDIDVNRLHSIKLYEGQVSIQENKLGAFFEDYYAIATHQDLHFYDIQRSVLNSMPAFTVPFAAILDDVSLYANWSVIFQIHTFKKILYLRVGSSEACNSWINFINSMRIRYFRQLKSKDHYQRFMIIRSIMPPSKDHSVVRTVEEVSVFIKRMKENFKTAEFAIPDLNDGDISSKWNRSLCNCMMEYLESADKEAKGMALDFISNIEKTYFEENTHEIDGHERSETKENQDTILLGCDESVSIFKVHDFGTQAEKSTEEAPLNGFITPEFPVLFKARKWIMISEIDRNFYKTSRIKVFGTSEESRPGEELIAMIDTHNRIRTLVTSDESPFFATVSFIPMNPYAKIDHNPNTSPIEDLSGDCVNK</sequence>
<dbReference type="EMBL" id="ML006673">
    <property type="protein sequence ID" value="RKP16327.1"/>
    <property type="molecule type" value="Genomic_DNA"/>
</dbReference>
<dbReference type="AlphaFoldDB" id="A0A4P9YAR6"/>
<proteinExistence type="predicted"/>
<evidence type="ECO:0008006" key="3">
    <source>
        <dbReference type="Google" id="ProtNLM"/>
    </source>
</evidence>
<reference evidence="2" key="1">
    <citation type="journal article" date="2018" name="Nat. Microbiol.">
        <title>Leveraging single-cell genomics to expand the fungal tree of life.</title>
        <authorList>
            <person name="Ahrendt S.R."/>
            <person name="Quandt C.A."/>
            <person name="Ciobanu D."/>
            <person name="Clum A."/>
            <person name="Salamov A."/>
            <person name="Andreopoulos B."/>
            <person name="Cheng J.F."/>
            <person name="Woyke T."/>
            <person name="Pelin A."/>
            <person name="Henrissat B."/>
            <person name="Reynolds N.K."/>
            <person name="Benny G.L."/>
            <person name="Smith M.E."/>
            <person name="James T.Y."/>
            <person name="Grigoriev I.V."/>
        </authorList>
    </citation>
    <scope>NUCLEOTIDE SEQUENCE [LARGE SCALE GENOMIC DNA]</scope>
    <source>
        <strain evidence="2">CSF55</strain>
    </source>
</reference>
<name>A0A4P9YAR6_ROZAC</name>
<protein>
    <recommendedName>
        <fullName evidence="3">PH domain-containing protein</fullName>
    </recommendedName>
</protein>
<accession>A0A4P9YAR6</accession>
<organism evidence="1 2">
    <name type="scientific">Rozella allomycis (strain CSF55)</name>
    <dbReference type="NCBI Taxonomy" id="988480"/>
    <lineage>
        <taxon>Eukaryota</taxon>
        <taxon>Fungi</taxon>
        <taxon>Fungi incertae sedis</taxon>
        <taxon>Cryptomycota</taxon>
        <taxon>Cryptomycota incertae sedis</taxon>
        <taxon>Rozella</taxon>
    </lineage>
</organism>
<feature type="non-terminal residue" evidence="1">
    <location>
        <position position="392"/>
    </location>
</feature>
<dbReference type="Proteomes" id="UP000281549">
    <property type="component" value="Unassembled WGS sequence"/>
</dbReference>
<evidence type="ECO:0000313" key="1">
    <source>
        <dbReference type="EMBL" id="RKP16327.1"/>
    </source>
</evidence>
<evidence type="ECO:0000313" key="2">
    <source>
        <dbReference type="Proteomes" id="UP000281549"/>
    </source>
</evidence>
<gene>
    <name evidence="1" type="ORF">ROZALSC1DRAFT_25403</name>
</gene>